<evidence type="ECO:0000256" key="2">
    <source>
        <dbReference type="ARBA" id="ARBA00022692"/>
    </source>
</evidence>
<reference evidence="8" key="1">
    <citation type="submission" date="2016-11" db="EMBL/GenBank/DDBJ databases">
        <authorList>
            <person name="Varghese N."/>
            <person name="Submissions S."/>
        </authorList>
    </citation>
    <scope>NUCLEOTIDE SEQUENCE [LARGE SCALE GENOMIC DNA]</scope>
    <source>
        <strain evidence="8">DSM 9756</strain>
    </source>
</reference>
<dbReference type="NCBIfam" id="TIGR01352">
    <property type="entry name" value="tonB_Cterm"/>
    <property type="match status" value="1"/>
</dbReference>
<gene>
    <name evidence="7" type="ORF">SAMN02745206_00064</name>
</gene>
<sequence>MTEASAAFSRLRLPKEEVILGLGISFLVHVFLAFGVLFLPQVLPRKTYEIPFYTVKLVSPADIGLQSPAPSQPVSPGKNSVAPSKKAPSKGFRPPPVVPVKRLGEVFQPKEAEVHKLDVPRTPQVAPVDKPSIEETVEKLLPREVPRHTAGAGTREATREAPGPPTSGPAREVSEDEDIGLARRLYYTEVWSAIRNQWALPKSLLGSQRLEAVVVIVVRRDGTIESVRFEKKSGNALFDDSVLRAIQKANPLPKFPDIYSPPRDEIGIRFRPEDLA</sequence>
<dbReference type="GO" id="GO:0098797">
    <property type="term" value="C:plasma membrane protein complex"/>
    <property type="evidence" value="ECO:0007669"/>
    <property type="project" value="TreeGrafter"/>
</dbReference>
<dbReference type="GO" id="GO:0031992">
    <property type="term" value="F:energy transducer activity"/>
    <property type="evidence" value="ECO:0007669"/>
    <property type="project" value="TreeGrafter"/>
</dbReference>
<keyword evidence="3 6" id="KW-1133">Transmembrane helix</keyword>
<keyword evidence="8" id="KW-1185">Reference proteome</keyword>
<evidence type="ECO:0000313" key="7">
    <source>
        <dbReference type="EMBL" id="SHE30133.1"/>
    </source>
</evidence>
<dbReference type="PANTHER" id="PTHR33446">
    <property type="entry name" value="PROTEIN TONB-RELATED"/>
    <property type="match status" value="1"/>
</dbReference>
<dbReference type="Gene3D" id="3.30.1150.10">
    <property type="match status" value="1"/>
</dbReference>
<protein>
    <submittedName>
        <fullName evidence="7">TonB C terminal</fullName>
    </submittedName>
</protein>
<evidence type="ECO:0000256" key="6">
    <source>
        <dbReference type="SAM" id="Phobius"/>
    </source>
</evidence>
<feature type="transmembrane region" description="Helical" evidence="6">
    <location>
        <begin position="18"/>
        <end position="39"/>
    </location>
</feature>
<organism evidence="7 8">
    <name type="scientific">Desulfacinum infernum DSM 9756</name>
    <dbReference type="NCBI Taxonomy" id="1121391"/>
    <lineage>
        <taxon>Bacteria</taxon>
        <taxon>Pseudomonadati</taxon>
        <taxon>Thermodesulfobacteriota</taxon>
        <taxon>Syntrophobacteria</taxon>
        <taxon>Syntrophobacterales</taxon>
        <taxon>Syntrophobacteraceae</taxon>
        <taxon>Desulfacinum</taxon>
    </lineage>
</organism>
<dbReference type="RefSeq" id="WP_073035850.1">
    <property type="nucleotide sequence ID" value="NZ_FQVB01000003.1"/>
</dbReference>
<accession>A0A1M4SD18</accession>
<dbReference type="PANTHER" id="PTHR33446:SF2">
    <property type="entry name" value="PROTEIN TONB"/>
    <property type="match status" value="1"/>
</dbReference>
<keyword evidence="2 6" id="KW-0812">Transmembrane</keyword>
<dbReference type="STRING" id="1121391.SAMN02745206_00064"/>
<dbReference type="SUPFAM" id="SSF74653">
    <property type="entry name" value="TolA/TonB C-terminal domain"/>
    <property type="match status" value="1"/>
</dbReference>
<proteinExistence type="predicted"/>
<keyword evidence="4 6" id="KW-0472">Membrane</keyword>
<dbReference type="EMBL" id="FQVB01000003">
    <property type="protein sequence ID" value="SHE30133.1"/>
    <property type="molecule type" value="Genomic_DNA"/>
</dbReference>
<dbReference type="AlphaFoldDB" id="A0A1M4SD18"/>
<dbReference type="InterPro" id="IPR006260">
    <property type="entry name" value="TonB/TolA_C"/>
</dbReference>
<dbReference type="Pfam" id="PF13103">
    <property type="entry name" value="TonB_2"/>
    <property type="match status" value="1"/>
</dbReference>
<evidence type="ECO:0000256" key="4">
    <source>
        <dbReference type="ARBA" id="ARBA00023136"/>
    </source>
</evidence>
<name>A0A1M4SD18_9BACT</name>
<feature type="region of interest" description="Disordered" evidence="5">
    <location>
        <begin position="145"/>
        <end position="175"/>
    </location>
</feature>
<feature type="region of interest" description="Disordered" evidence="5">
    <location>
        <begin position="67"/>
        <end position="97"/>
    </location>
</feature>
<feature type="compositionally biased region" description="Polar residues" evidence="5">
    <location>
        <begin position="68"/>
        <end position="82"/>
    </location>
</feature>
<evidence type="ECO:0000256" key="3">
    <source>
        <dbReference type="ARBA" id="ARBA00022989"/>
    </source>
</evidence>
<evidence type="ECO:0000256" key="5">
    <source>
        <dbReference type="SAM" id="MobiDB-lite"/>
    </source>
</evidence>
<dbReference type="OrthoDB" id="5432798at2"/>
<evidence type="ECO:0000313" key="8">
    <source>
        <dbReference type="Proteomes" id="UP000184076"/>
    </source>
</evidence>
<comment type="subcellular location">
    <subcellularLocation>
        <location evidence="1">Membrane</location>
        <topology evidence="1">Single-pass membrane protein</topology>
    </subcellularLocation>
</comment>
<evidence type="ECO:0000256" key="1">
    <source>
        <dbReference type="ARBA" id="ARBA00004167"/>
    </source>
</evidence>
<dbReference type="Proteomes" id="UP000184076">
    <property type="component" value="Unassembled WGS sequence"/>
</dbReference>
<dbReference type="InterPro" id="IPR051045">
    <property type="entry name" value="TonB-dependent_transducer"/>
</dbReference>